<dbReference type="PANTHER" id="PTHR36513">
    <property type="entry name" value="ABC TRANSMEMBRANE TYPE-1 DOMAIN-CONTAINING PROTEIN"/>
    <property type="match status" value="1"/>
</dbReference>
<dbReference type="PANTHER" id="PTHR36513:SF1">
    <property type="entry name" value="TRANSMEMBRANE PROTEIN"/>
    <property type="match status" value="1"/>
</dbReference>
<sequence>MNPKYWMISNRSEPKRVRIGSRGNNLLGEKIAQDLSYWVAEKGPLDKMSAWQKASYRDFKKALMEQANSFPLISDLADHDVQKHVTLFVHGYNNTWASAARRYEKLCADLFLSKKNLGVCVLFTWPSNGRRTSYYPDRADARRSAIHLSEVLNNLYDYLLMKQNEVDEERRCRAKTSIIAHSMGSYVLQEALNLTWQHNNQPMLVSLINQLVLVAADVDNDLFKSGESVDLSLGDAMAQLTYRITSLYTGRDQILGMSAGFKHFGKRRLGRSGIDRRYDVPDNVWDIDCSELIAKNEKNIHSAYFETETVINLMEKILRGVDRHELLRQGTVHRDNEPILAISHLTAIPPLST</sequence>
<accession>A0A1H4A5G0</accession>
<keyword evidence="2" id="KW-1185">Reference proteome</keyword>
<dbReference type="Pfam" id="PF05990">
    <property type="entry name" value="DUF900"/>
    <property type="match status" value="1"/>
</dbReference>
<organism evidence="1 2">
    <name type="scientific">Alkalimonas amylolytica</name>
    <dbReference type="NCBI Taxonomy" id="152573"/>
    <lineage>
        <taxon>Bacteria</taxon>
        <taxon>Pseudomonadati</taxon>
        <taxon>Pseudomonadota</taxon>
        <taxon>Gammaproteobacteria</taxon>
        <taxon>Alkalimonas</taxon>
    </lineage>
</organism>
<reference evidence="1 2" key="1">
    <citation type="submission" date="2016-10" db="EMBL/GenBank/DDBJ databases">
        <authorList>
            <person name="de Groot N.N."/>
        </authorList>
    </citation>
    <scope>NUCLEOTIDE SEQUENCE [LARGE SCALE GENOMIC DNA]</scope>
    <source>
        <strain evidence="1 2">CGMCC 1.3430</strain>
    </source>
</reference>
<gene>
    <name evidence="1" type="ORF">SAMN04488051_102494</name>
</gene>
<name>A0A1H4A5G0_ALKAM</name>
<evidence type="ECO:0000313" key="2">
    <source>
        <dbReference type="Proteomes" id="UP000198773"/>
    </source>
</evidence>
<dbReference type="Gene3D" id="3.40.50.1820">
    <property type="entry name" value="alpha/beta hydrolase"/>
    <property type="match status" value="1"/>
</dbReference>
<dbReference type="InterPro" id="IPR010297">
    <property type="entry name" value="DUF900_hydrolase"/>
</dbReference>
<dbReference type="InterPro" id="IPR029058">
    <property type="entry name" value="AB_hydrolase_fold"/>
</dbReference>
<dbReference type="RefSeq" id="WP_171907558.1">
    <property type="nucleotide sequence ID" value="NZ_FNRM01000002.1"/>
</dbReference>
<dbReference type="AlphaFoldDB" id="A0A1H4A5G0"/>
<proteinExistence type="predicted"/>
<dbReference type="SUPFAM" id="SSF53474">
    <property type="entry name" value="alpha/beta-Hydrolases"/>
    <property type="match status" value="1"/>
</dbReference>
<dbReference type="EMBL" id="FNRM01000002">
    <property type="protein sequence ID" value="SEA30911.1"/>
    <property type="molecule type" value="Genomic_DNA"/>
</dbReference>
<protein>
    <recommendedName>
        <fullName evidence="3">Esterase/lipase superfamily enzyme</fullName>
    </recommendedName>
</protein>
<evidence type="ECO:0000313" key="1">
    <source>
        <dbReference type="EMBL" id="SEA30911.1"/>
    </source>
</evidence>
<dbReference type="Proteomes" id="UP000198773">
    <property type="component" value="Unassembled WGS sequence"/>
</dbReference>
<evidence type="ECO:0008006" key="3">
    <source>
        <dbReference type="Google" id="ProtNLM"/>
    </source>
</evidence>